<dbReference type="PROSITE" id="PS51186">
    <property type="entry name" value="GNAT"/>
    <property type="match status" value="1"/>
</dbReference>
<dbReference type="PANTHER" id="PTHR43877">
    <property type="entry name" value="AMINOALKYLPHOSPHONATE N-ACETYLTRANSFERASE-RELATED-RELATED"/>
    <property type="match status" value="1"/>
</dbReference>
<reference evidence="5" key="1">
    <citation type="journal article" date="2019" name="Int. J. Syst. Evol. Microbiol.">
        <title>The Global Catalogue of Microorganisms (GCM) 10K type strain sequencing project: providing services to taxonomists for standard genome sequencing and annotation.</title>
        <authorList>
            <consortium name="The Broad Institute Genomics Platform"/>
            <consortium name="The Broad Institute Genome Sequencing Center for Infectious Disease"/>
            <person name="Wu L."/>
            <person name="Ma J."/>
        </authorList>
    </citation>
    <scope>NUCLEOTIDE SEQUENCE [LARGE SCALE GENOMIC DNA]</scope>
    <source>
        <strain evidence="5">CGMCC 1.12192</strain>
    </source>
</reference>
<evidence type="ECO:0000256" key="1">
    <source>
        <dbReference type="ARBA" id="ARBA00022679"/>
    </source>
</evidence>
<protein>
    <submittedName>
        <fullName evidence="4">GNAT family N-acetyltransferase</fullName>
        <ecNumber evidence="4">2.3.-.-</ecNumber>
    </submittedName>
</protein>
<keyword evidence="1 4" id="KW-0808">Transferase</keyword>
<evidence type="ECO:0000313" key="4">
    <source>
        <dbReference type="EMBL" id="MFC4829959.1"/>
    </source>
</evidence>
<dbReference type="EMBL" id="JBHSJC010000002">
    <property type="protein sequence ID" value="MFC4829959.1"/>
    <property type="molecule type" value="Genomic_DNA"/>
</dbReference>
<dbReference type="RefSeq" id="WP_376917713.1">
    <property type="nucleotide sequence ID" value="NZ_JBHSJC010000002.1"/>
</dbReference>
<keyword evidence="5" id="KW-1185">Reference proteome</keyword>
<dbReference type="EC" id="2.3.-.-" evidence="4"/>
<organism evidence="4 5">
    <name type="scientific">Agromyces aurantiacus</name>
    <dbReference type="NCBI Taxonomy" id="165814"/>
    <lineage>
        <taxon>Bacteria</taxon>
        <taxon>Bacillati</taxon>
        <taxon>Actinomycetota</taxon>
        <taxon>Actinomycetes</taxon>
        <taxon>Micrococcales</taxon>
        <taxon>Microbacteriaceae</taxon>
        <taxon>Agromyces</taxon>
    </lineage>
</organism>
<evidence type="ECO:0000256" key="2">
    <source>
        <dbReference type="ARBA" id="ARBA00023315"/>
    </source>
</evidence>
<proteinExistence type="predicted"/>
<feature type="domain" description="N-acetyltransferase" evidence="3">
    <location>
        <begin position="1"/>
        <end position="138"/>
    </location>
</feature>
<dbReference type="InterPro" id="IPR016181">
    <property type="entry name" value="Acyl_CoA_acyltransferase"/>
</dbReference>
<dbReference type="Proteomes" id="UP001595960">
    <property type="component" value="Unassembled WGS sequence"/>
</dbReference>
<dbReference type="CDD" id="cd04301">
    <property type="entry name" value="NAT_SF"/>
    <property type="match status" value="1"/>
</dbReference>
<evidence type="ECO:0000259" key="3">
    <source>
        <dbReference type="PROSITE" id="PS51186"/>
    </source>
</evidence>
<gene>
    <name evidence="4" type="ORF">ACFPER_14225</name>
</gene>
<evidence type="ECO:0000313" key="5">
    <source>
        <dbReference type="Proteomes" id="UP001595960"/>
    </source>
</evidence>
<dbReference type="InterPro" id="IPR000182">
    <property type="entry name" value="GNAT_dom"/>
</dbReference>
<dbReference type="InterPro" id="IPR050832">
    <property type="entry name" value="Bact_Acetyltransf"/>
</dbReference>
<dbReference type="GO" id="GO:0016746">
    <property type="term" value="F:acyltransferase activity"/>
    <property type="evidence" value="ECO:0007669"/>
    <property type="project" value="UniProtKB-KW"/>
</dbReference>
<name>A0ABV9R8Q1_9MICO</name>
<sequence>MIDSTLFEAEDAGFLEGVLDAHLASGESRCLVAIDGERIVGVVYARPEEATDRVWDLTMIGVRAGLQGTGVGRALMGEVERELVERGQRLLLVRTSGTDRFEGTRAFYARLGYDEVARIADYWTDGDDLVVFSRVLAPTSGLRETSRSHSVASSGARSG</sequence>
<dbReference type="SUPFAM" id="SSF55729">
    <property type="entry name" value="Acyl-CoA N-acyltransferases (Nat)"/>
    <property type="match status" value="1"/>
</dbReference>
<keyword evidence="2 4" id="KW-0012">Acyltransferase</keyword>
<comment type="caution">
    <text evidence="4">The sequence shown here is derived from an EMBL/GenBank/DDBJ whole genome shotgun (WGS) entry which is preliminary data.</text>
</comment>
<dbReference type="PANTHER" id="PTHR43877:SF2">
    <property type="entry name" value="AMINOALKYLPHOSPHONATE N-ACETYLTRANSFERASE-RELATED"/>
    <property type="match status" value="1"/>
</dbReference>
<accession>A0ABV9R8Q1</accession>
<dbReference type="Gene3D" id="3.40.630.30">
    <property type="match status" value="1"/>
</dbReference>
<dbReference type="Pfam" id="PF13508">
    <property type="entry name" value="Acetyltransf_7"/>
    <property type="match status" value="1"/>
</dbReference>